<keyword evidence="4" id="KW-1185">Reference proteome</keyword>
<dbReference type="OrthoDB" id="417112at2759"/>
<dbReference type="CDD" id="cd07361">
    <property type="entry name" value="MEMO_like"/>
    <property type="match status" value="1"/>
</dbReference>
<comment type="caution">
    <text evidence="3">The sequence shown here is derived from an EMBL/GenBank/DDBJ whole genome shotgun (WGS) entry which is preliminary data.</text>
</comment>
<evidence type="ECO:0008006" key="5">
    <source>
        <dbReference type="Google" id="ProtNLM"/>
    </source>
</evidence>
<feature type="region of interest" description="Disordered" evidence="2">
    <location>
        <begin position="1"/>
        <end position="23"/>
    </location>
</feature>
<gene>
    <name evidence="3" type="ORF">PPERSA_05123</name>
</gene>
<evidence type="ECO:0000256" key="1">
    <source>
        <dbReference type="ARBA" id="ARBA00006315"/>
    </source>
</evidence>
<evidence type="ECO:0000256" key="2">
    <source>
        <dbReference type="SAM" id="MobiDB-lite"/>
    </source>
</evidence>
<sequence>MQQEFNIQKQENNNQNNQDKNSDEIDKQIQNYLQKIDMQARESTYAGYWYTKNASELSIQIQIWFEMAKCEIQNIKDIKAIISPHQGYAFSGPTAAWPFKYVKQYCQNKKNLKVFIFGSAHYCFLRSCSVSSLKKYKTPLGDIKLDTQIINELLENEIVNFEETDKDADEEEYSIEMQLPFLIKALGIDNFTLIPILETGNTICGKNSIGILLRLFLKTRQTEIETKFIKYNMDKIINDRNDNCISFAASVSFTE</sequence>
<feature type="compositionally biased region" description="Low complexity" evidence="2">
    <location>
        <begin position="1"/>
        <end position="19"/>
    </location>
</feature>
<accession>A0A0V0QWB2</accession>
<name>A0A0V0QWB2_PSEPJ</name>
<evidence type="ECO:0000313" key="3">
    <source>
        <dbReference type="EMBL" id="KRX06510.1"/>
    </source>
</evidence>
<reference evidence="3 4" key="1">
    <citation type="journal article" date="2015" name="Sci. Rep.">
        <title>Genome of the facultative scuticociliatosis pathogen Pseudocohnilembus persalinus provides insight into its virulence through horizontal gene transfer.</title>
        <authorList>
            <person name="Xiong J."/>
            <person name="Wang G."/>
            <person name="Cheng J."/>
            <person name="Tian M."/>
            <person name="Pan X."/>
            <person name="Warren A."/>
            <person name="Jiang C."/>
            <person name="Yuan D."/>
            <person name="Miao W."/>
        </authorList>
    </citation>
    <scope>NUCLEOTIDE SEQUENCE [LARGE SCALE GENOMIC DNA]</scope>
    <source>
        <strain evidence="3">36N120E</strain>
    </source>
</reference>
<dbReference type="EMBL" id="LDAU01000096">
    <property type="protein sequence ID" value="KRX06510.1"/>
    <property type="molecule type" value="Genomic_DNA"/>
</dbReference>
<dbReference type="Gene3D" id="3.40.830.10">
    <property type="entry name" value="LigB-like"/>
    <property type="match status" value="2"/>
</dbReference>
<proteinExistence type="inferred from homology"/>
<dbReference type="InterPro" id="IPR002737">
    <property type="entry name" value="MEMO1_fam"/>
</dbReference>
<organism evidence="3 4">
    <name type="scientific">Pseudocohnilembus persalinus</name>
    <name type="common">Ciliate</name>
    <dbReference type="NCBI Taxonomy" id="266149"/>
    <lineage>
        <taxon>Eukaryota</taxon>
        <taxon>Sar</taxon>
        <taxon>Alveolata</taxon>
        <taxon>Ciliophora</taxon>
        <taxon>Intramacronucleata</taxon>
        <taxon>Oligohymenophorea</taxon>
        <taxon>Scuticociliatia</taxon>
        <taxon>Philasterida</taxon>
        <taxon>Pseudocohnilembidae</taxon>
        <taxon>Pseudocohnilembus</taxon>
    </lineage>
</organism>
<dbReference type="Pfam" id="PF01875">
    <property type="entry name" value="Memo"/>
    <property type="match status" value="1"/>
</dbReference>
<dbReference type="PANTHER" id="PTHR11060:SF0">
    <property type="entry name" value="PROTEIN MEMO1"/>
    <property type="match status" value="1"/>
</dbReference>
<dbReference type="Proteomes" id="UP000054937">
    <property type="component" value="Unassembled WGS sequence"/>
</dbReference>
<dbReference type="AlphaFoldDB" id="A0A0V0QWB2"/>
<dbReference type="PANTHER" id="PTHR11060">
    <property type="entry name" value="PROTEIN MEMO1"/>
    <property type="match status" value="1"/>
</dbReference>
<evidence type="ECO:0000313" key="4">
    <source>
        <dbReference type="Proteomes" id="UP000054937"/>
    </source>
</evidence>
<dbReference type="NCBIfam" id="TIGR04336">
    <property type="entry name" value="AmmeMemoSam_B"/>
    <property type="match status" value="1"/>
</dbReference>
<comment type="similarity">
    <text evidence="1">Belongs to the MEMO1 family.</text>
</comment>
<dbReference type="InParanoid" id="A0A0V0QWB2"/>
<protein>
    <recommendedName>
        <fullName evidence="5">MEMO1 family</fullName>
    </recommendedName>
</protein>